<proteinExistence type="predicted"/>
<accession>F3CHE7</accession>
<feature type="non-terminal residue" evidence="1">
    <location>
        <position position="1"/>
    </location>
</feature>
<feature type="non-terminal residue" evidence="1">
    <location>
        <position position="55"/>
    </location>
</feature>
<sequence>TSFTTSFSTAPQARFSLADLARLMGKALDERATLKLDADQHREVWLQANGECQRQ</sequence>
<name>F3CHE7_PSESG</name>
<dbReference type="Proteomes" id="UP000005466">
    <property type="component" value="Unassembled WGS sequence"/>
</dbReference>
<evidence type="ECO:0000313" key="1">
    <source>
        <dbReference type="EMBL" id="EGH18689.1"/>
    </source>
</evidence>
<evidence type="ECO:0000313" key="2">
    <source>
        <dbReference type="Proteomes" id="UP000005466"/>
    </source>
</evidence>
<organism evidence="1 2">
    <name type="scientific">Pseudomonas savastanoi pv. glycinea str. race 4</name>
    <dbReference type="NCBI Taxonomy" id="875330"/>
    <lineage>
        <taxon>Bacteria</taxon>
        <taxon>Pseudomonadati</taxon>
        <taxon>Pseudomonadota</taxon>
        <taxon>Gammaproteobacteria</taxon>
        <taxon>Pseudomonadales</taxon>
        <taxon>Pseudomonadaceae</taxon>
        <taxon>Pseudomonas</taxon>
    </lineage>
</organism>
<comment type="caution">
    <text evidence="1">The sequence shown here is derived from an EMBL/GenBank/DDBJ whole genome shotgun (WGS) entry which is preliminary data.</text>
</comment>
<protein>
    <submittedName>
        <fullName evidence="1">Uncharacterized protein</fullName>
    </submittedName>
</protein>
<reference evidence="1 2" key="1">
    <citation type="journal article" date="2011" name="PLoS Pathog.">
        <title>Dynamic evolution of pathogenicity revealed by sequencing and comparative genomics of 19 Pseudomonas syringae isolates.</title>
        <authorList>
            <person name="Baltrus D.A."/>
            <person name="Nishimura M.T."/>
            <person name="Romanchuk A."/>
            <person name="Chang J.H."/>
            <person name="Mukhtar M.S."/>
            <person name="Cherkis K."/>
            <person name="Roach J."/>
            <person name="Grant S.R."/>
            <person name="Jones C.D."/>
            <person name="Dangl J.L."/>
        </authorList>
    </citation>
    <scope>NUCLEOTIDE SEQUENCE [LARGE SCALE GENOMIC DNA]</scope>
    <source>
        <strain evidence="2">race 4</strain>
    </source>
</reference>
<dbReference type="AlphaFoldDB" id="F3CHE7"/>
<gene>
    <name evidence="1" type="ORF">Pgy4_37601</name>
</gene>
<dbReference type="EMBL" id="ADWY01003038">
    <property type="protein sequence ID" value="EGH18689.1"/>
    <property type="molecule type" value="Genomic_DNA"/>
</dbReference>